<dbReference type="SUPFAM" id="SSF50118">
    <property type="entry name" value="Cell growth inhibitor/plasmid maintenance toxic component"/>
    <property type="match status" value="1"/>
</dbReference>
<dbReference type="OrthoDB" id="4828144at2"/>
<protein>
    <submittedName>
        <fullName evidence="1">Uncharacterized protein</fullName>
    </submittedName>
</protein>
<dbReference type="EMBL" id="AP022563">
    <property type="protein sequence ID" value="BBX18485.1"/>
    <property type="molecule type" value="Genomic_DNA"/>
</dbReference>
<sequence>MHAQVGDWLVIKGLTVDRPEQRGLITEVRSGDGSPPYVVRWLDSEHEAVVFPGPDALVVTAEEQREADERACRRFGAVQSEIRRGAKH</sequence>
<gene>
    <name evidence="1" type="ORF">MDUV_33450</name>
</gene>
<dbReference type="Pfam" id="PF08940">
    <property type="entry name" value="DUF1918"/>
    <property type="match status" value="1"/>
</dbReference>
<keyword evidence="2" id="KW-1185">Reference proteome</keyword>
<accession>A0A7I7K344</accession>
<dbReference type="KEGG" id="mdu:MDUV_33450"/>
<proteinExistence type="predicted"/>
<name>A0A7I7K344_9MYCO</name>
<dbReference type="AlphaFoldDB" id="A0A7I7K344"/>
<evidence type="ECO:0000313" key="1">
    <source>
        <dbReference type="EMBL" id="BBX18485.1"/>
    </source>
</evidence>
<dbReference type="Proteomes" id="UP000467006">
    <property type="component" value="Chromosome"/>
</dbReference>
<dbReference type="InterPro" id="IPR015035">
    <property type="entry name" value="DUF1918"/>
</dbReference>
<evidence type="ECO:0000313" key="2">
    <source>
        <dbReference type="Proteomes" id="UP000467006"/>
    </source>
</evidence>
<dbReference type="Gene3D" id="2.30.30.440">
    <property type="entry name" value="Domain of unknown function DUF1918"/>
    <property type="match status" value="1"/>
</dbReference>
<reference evidence="1 2" key="1">
    <citation type="journal article" date="2019" name="Emerg. Microbes Infect.">
        <title>Comprehensive subspecies identification of 175 nontuberculous mycobacteria species based on 7547 genomic profiles.</title>
        <authorList>
            <person name="Matsumoto Y."/>
            <person name="Kinjo T."/>
            <person name="Motooka D."/>
            <person name="Nabeya D."/>
            <person name="Jung N."/>
            <person name="Uechi K."/>
            <person name="Horii T."/>
            <person name="Iida T."/>
            <person name="Fujita J."/>
            <person name="Nakamura S."/>
        </authorList>
    </citation>
    <scope>NUCLEOTIDE SEQUENCE [LARGE SCALE GENOMIC DNA]</scope>
    <source>
        <strain evidence="1 2">JCM 6396</strain>
    </source>
</reference>
<organism evidence="1 2">
    <name type="scientific">Mycolicibacterium duvalii</name>
    <dbReference type="NCBI Taxonomy" id="39688"/>
    <lineage>
        <taxon>Bacteria</taxon>
        <taxon>Bacillati</taxon>
        <taxon>Actinomycetota</taxon>
        <taxon>Actinomycetes</taxon>
        <taxon>Mycobacteriales</taxon>
        <taxon>Mycobacteriaceae</taxon>
        <taxon>Mycolicibacterium</taxon>
    </lineage>
</organism>
<dbReference type="RefSeq" id="WP_098002522.1">
    <property type="nucleotide sequence ID" value="NZ_AP022563.1"/>
</dbReference>